<dbReference type="PANTHER" id="PTHR23061">
    <property type="entry name" value="DNA POLYMERASE 2 ALPHA 70 KDA SUBUNIT"/>
    <property type="match status" value="1"/>
</dbReference>
<dbReference type="EMBL" id="CAXLJM020000088">
    <property type="protein sequence ID" value="CAL8131428.1"/>
    <property type="molecule type" value="Genomic_DNA"/>
</dbReference>
<dbReference type="Pfam" id="PF04042">
    <property type="entry name" value="DNA_pol_E_B"/>
    <property type="match status" value="1"/>
</dbReference>
<dbReference type="InterPro" id="IPR007185">
    <property type="entry name" value="DNA_pol_a/d/e_bsu"/>
</dbReference>
<proteinExistence type="inferred from homology"/>
<dbReference type="Gene3D" id="1.10.8.530">
    <property type="entry name" value="DNA polymerase alpha-primase, subunit B, N-terminal domain"/>
    <property type="match status" value="1"/>
</dbReference>
<keyword evidence="11" id="KW-1185">Reference proteome</keyword>
<evidence type="ECO:0000256" key="2">
    <source>
        <dbReference type="ARBA" id="ARBA00007299"/>
    </source>
</evidence>
<keyword evidence="4 6" id="KW-0235">DNA replication</keyword>
<dbReference type="Proteomes" id="UP001642540">
    <property type="component" value="Unassembled WGS sequence"/>
</dbReference>
<dbReference type="PIRSF" id="PIRSF018300">
    <property type="entry name" value="DNA_pol_alph_2"/>
    <property type="match status" value="1"/>
</dbReference>
<accession>A0ABP1RND4</accession>
<keyword evidence="5 6" id="KW-0539">Nucleus</keyword>
<feature type="domain" description="DNA polymerase alpha subunit B N-terminal" evidence="8">
    <location>
        <begin position="6"/>
        <end position="77"/>
    </location>
</feature>
<evidence type="ECO:0000256" key="3">
    <source>
        <dbReference type="ARBA" id="ARBA00018596"/>
    </source>
</evidence>
<protein>
    <recommendedName>
        <fullName evidence="3 6">DNA polymerase alpha subunit B</fullName>
    </recommendedName>
</protein>
<comment type="similarity">
    <text evidence="2 6">Belongs to the DNA polymerase alpha subunit B family.</text>
</comment>
<evidence type="ECO:0000259" key="8">
    <source>
        <dbReference type="Pfam" id="PF08418"/>
    </source>
</evidence>
<evidence type="ECO:0000313" key="11">
    <source>
        <dbReference type="Proteomes" id="UP001642540"/>
    </source>
</evidence>
<evidence type="ECO:0000259" key="7">
    <source>
        <dbReference type="Pfam" id="PF04042"/>
    </source>
</evidence>
<reference evidence="10 11" key="1">
    <citation type="submission" date="2024-08" db="EMBL/GenBank/DDBJ databases">
        <authorList>
            <person name="Cucini C."/>
            <person name="Frati F."/>
        </authorList>
    </citation>
    <scope>NUCLEOTIDE SEQUENCE [LARGE SCALE GENOMIC DNA]</scope>
</reference>
<organism evidence="10 11">
    <name type="scientific">Orchesella dallaii</name>
    <dbReference type="NCBI Taxonomy" id="48710"/>
    <lineage>
        <taxon>Eukaryota</taxon>
        <taxon>Metazoa</taxon>
        <taxon>Ecdysozoa</taxon>
        <taxon>Arthropoda</taxon>
        <taxon>Hexapoda</taxon>
        <taxon>Collembola</taxon>
        <taxon>Entomobryomorpha</taxon>
        <taxon>Entomobryoidea</taxon>
        <taxon>Orchesellidae</taxon>
        <taxon>Orchesellinae</taxon>
        <taxon>Orchesella</taxon>
    </lineage>
</organism>
<dbReference type="Pfam" id="PF22062">
    <property type="entry name" value="OB_DPOA2"/>
    <property type="match status" value="1"/>
</dbReference>
<dbReference type="InterPro" id="IPR013627">
    <property type="entry name" value="Pol_alpha_B_N"/>
</dbReference>
<feature type="domain" description="DNA polymerase alpha subunit B OB" evidence="9">
    <location>
        <begin position="258"/>
        <end position="339"/>
    </location>
</feature>
<dbReference type="PANTHER" id="PTHR23061:SF12">
    <property type="entry name" value="DNA POLYMERASE ALPHA SUBUNIT B"/>
    <property type="match status" value="1"/>
</dbReference>
<evidence type="ECO:0000313" key="10">
    <source>
        <dbReference type="EMBL" id="CAL8131428.1"/>
    </source>
</evidence>
<evidence type="ECO:0000256" key="6">
    <source>
        <dbReference type="PIRNR" id="PIRNR018300"/>
    </source>
</evidence>
<sequence>MGDLIEKLQDEFDEMAYTVGSNAKGIERNLTKCETLCTRYNVGPTEFVEMWMAFAATESLEELSEKDLDVFEKRQLSSLKETISKSVQNDQDFKFREESKVQIFGQSTTYDVEDSDNDMDDDANDVLQAYASNFNGTPKVEKKRVARLRQKRGETPTSTGFGLQGYSPAVEAMSTSYSTRTRIGDSLLRYKCKDSDYWNDIPVNNDSVKVFPAHASQNMMMMINSASVYKYMFQKATDMASTLNFVIEDLGYEMLNEEETELFDLRVPSVEDCWYLGQVLTDEGRLSQGNICLQGDLETSGGQIVSLDLSNADEYRLFPGQVVMINGRNEGKCLRVSKVRTPSPSALPQILPGTTRPLNIIVACGPYTPSDSMQYEPLKDLLKVVKRDKPDVCILIGPFLDSSHPLIVGGDIADTFDVLFENLMNFIRDSLEDLKTHFVLIPSCKDAHQHPVFPTPPYSVKFVKQMTVLPDPALLEVCGITIGATSMDVLKHLANNEIAKSTIADRMGGLSKLLLSQRNFYPLYPPDESVPFDVQLWSKYCKFAVTPHLLILPSDLRYFIKEVDGTIIVNPERLMKGKGGTYIRLQVKLPEPLGDNISSIADFCCGEILKI</sequence>
<comment type="caution">
    <text evidence="10">The sequence shown here is derived from an EMBL/GenBank/DDBJ whole genome shotgun (WGS) entry which is preliminary data.</text>
</comment>
<evidence type="ECO:0000256" key="1">
    <source>
        <dbReference type="ARBA" id="ARBA00004123"/>
    </source>
</evidence>
<comment type="function">
    <text evidence="6">Accessory subunit of the DNA polymerase alpha complex (also known as the alpha DNA polymerase-primase complex) which plays an essential role in the initiation of DNA synthesis.</text>
</comment>
<dbReference type="InterPro" id="IPR016722">
    <property type="entry name" value="DNA_pol_alpha_bsu"/>
</dbReference>
<dbReference type="Pfam" id="PF08418">
    <property type="entry name" value="Pol_alpha_B_N"/>
    <property type="match status" value="1"/>
</dbReference>
<name>A0ABP1RND4_9HEXA</name>
<evidence type="ECO:0000256" key="5">
    <source>
        <dbReference type="ARBA" id="ARBA00023242"/>
    </source>
</evidence>
<dbReference type="InterPro" id="IPR054300">
    <property type="entry name" value="OB_DPOA2"/>
</dbReference>
<evidence type="ECO:0000259" key="9">
    <source>
        <dbReference type="Pfam" id="PF22062"/>
    </source>
</evidence>
<feature type="domain" description="DNA polymerase alpha/delta/epsilon subunit B" evidence="7">
    <location>
        <begin position="360"/>
        <end position="561"/>
    </location>
</feature>
<gene>
    <name evidence="10" type="ORF">ODALV1_LOCUS24175</name>
</gene>
<dbReference type="InterPro" id="IPR043034">
    <property type="entry name" value="DNA_pol_alpha_B_N_sf"/>
</dbReference>
<dbReference type="Gene3D" id="3.60.21.60">
    <property type="match status" value="2"/>
</dbReference>
<comment type="subcellular location">
    <subcellularLocation>
        <location evidence="1 6">Nucleus</location>
    </subcellularLocation>
</comment>
<evidence type="ECO:0000256" key="4">
    <source>
        <dbReference type="ARBA" id="ARBA00022705"/>
    </source>
</evidence>